<reference evidence="2 3" key="1">
    <citation type="journal article" date="2010" name="Stand. Genomic Sci.">
        <title>Non-contiguous finished genome sequence of Aminomonas paucivorans type strain (GLU-3).</title>
        <authorList>
            <person name="Pitluck S."/>
            <person name="Yasawong M."/>
            <person name="Held B."/>
            <person name="Lapidus A."/>
            <person name="Nolan M."/>
            <person name="Copeland A."/>
            <person name="Lucas S."/>
            <person name="Del Rio T.G."/>
            <person name="Tice H."/>
            <person name="Cheng J.F."/>
            <person name="Chertkov O."/>
            <person name="Goodwin L."/>
            <person name="Tapia R."/>
            <person name="Han C."/>
            <person name="Liolios K."/>
            <person name="Ivanova N."/>
            <person name="Mavromatis K."/>
            <person name="Ovchinnikova G."/>
            <person name="Pati A."/>
            <person name="Chen A."/>
            <person name="Palaniappan K."/>
            <person name="Land M."/>
            <person name="Hauser L."/>
            <person name="Chang Y.J."/>
            <person name="Jeffries C.D."/>
            <person name="Pukall R."/>
            <person name="Spring S."/>
            <person name="Rohde M."/>
            <person name="Sikorski J."/>
            <person name="Goker M."/>
            <person name="Woyke T."/>
            <person name="Bristow J."/>
            <person name="Eisen J.A."/>
            <person name="Markowitz V."/>
            <person name="Hugenholtz P."/>
            <person name="Kyrpides N.C."/>
            <person name="Klenk H.P."/>
        </authorList>
    </citation>
    <scope>NUCLEOTIDE SEQUENCE [LARGE SCALE GENOMIC DNA]</scope>
    <source>
        <strain evidence="2 3">DSM 12260</strain>
    </source>
</reference>
<dbReference type="eggNOG" id="ENOG5032X9U">
    <property type="taxonomic scope" value="Bacteria"/>
</dbReference>
<protein>
    <recommendedName>
        <fullName evidence="4">Peptidase M50</fullName>
    </recommendedName>
</protein>
<dbReference type="OrthoDB" id="791664at2"/>
<feature type="transmembrane region" description="Helical" evidence="1">
    <location>
        <begin position="81"/>
        <end position="102"/>
    </location>
</feature>
<feature type="transmembrane region" description="Helical" evidence="1">
    <location>
        <begin position="222"/>
        <end position="240"/>
    </location>
</feature>
<evidence type="ECO:0000256" key="1">
    <source>
        <dbReference type="SAM" id="Phobius"/>
    </source>
</evidence>
<dbReference type="HOGENOM" id="CLU_074508_0_0_0"/>
<feature type="transmembrane region" description="Helical" evidence="1">
    <location>
        <begin position="12"/>
        <end position="31"/>
    </location>
</feature>
<dbReference type="PaxDb" id="584708-Apau_1771"/>
<dbReference type="AlphaFoldDB" id="E3CVJ6"/>
<accession>E3CVJ6</accession>
<keyword evidence="3" id="KW-1185">Reference proteome</keyword>
<feature type="transmembrane region" description="Helical" evidence="1">
    <location>
        <begin position="193"/>
        <end position="216"/>
    </location>
</feature>
<proteinExistence type="predicted"/>
<keyword evidence="1" id="KW-0812">Transmembrane</keyword>
<organism evidence="2 3">
    <name type="scientific">Aminomonas paucivorans DSM 12260</name>
    <dbReference type="NCBI Taxonomy" id="584708"/>
    <lineage>
        <taxon>Bacteria</taxon>
        <taxon>Thermotogati</taxon>
        <taxon>Synergistota</taxon>
        <taxon>Synergistia</taxon>
        <taxon>Synergistales</taxon>
        <taxon>Synergistaceae</taxon>
        <taxon>Aminomonas</taxon>
    </lineage>
</organism>
<feature type="transmembrane region" description="Helical" evidence="1">
    <location>
        <begin position="154"/>
        <end position="173"/>
    </location>
</feature>
<keyword evidence="1" id="KW-0472">Membrane</keyword>
<evidence type="ECO:0008006" key="4">
    <source>
        <dbReference type="Google" id="ProtNLM"/>
    </source>
</evidence>
<sequence>MVSSRSVWRSTEYGCLVLLTFAVLQSVLVVMHEFTHSTVAWLLGYMPTPWGIRWGNPLTLRGWDEGVAYASLFASGHGHGAAIVGVSPLVLHAAIVTLGLCGMRRGIPRGKWGFHWLFWFVVANFMELISYIVMGSFLPFGDMGNFNRGTGLSPWILFLGGSAAILYGLRVLFGEVVPRLDRLFARGDRLVEWSILFWTGTMLFLWGSGLRLAVLLYPDPQWLFGLLGVGVFGVALVRYGPSRRERE</sequence>
<feature type="transmembrane region" description="Helical" evidence="1">
    <location>
        <begin position="114"/>
        <end position="134"/>
    </location>
</feature>
<evidence type="ECO:0000313" key="3">
    <source>
        <dbReference type="Proteomes" id="UP000005096"/>
    </source>
</evidence>
<name>E3CVJ6_9BACT</name>
<dbReference type="RefSeq" id="WP_006301410.1">
    <property type="nucleotide sequence ID" value="NZ_CM001022.1"/>
</dbReference>
<dbReference type="Proteomes" id="UP000005096">
    <property type="component" value="Chromosome"/>
</dbReference>
<evidence type="ECO:0000313" key="2">
    <source>
        <dbReference type="EMBL" id="EFQ24187.1"/>
    </source>
</evidence>
<keyword evidence="1" id="KW-1133">Transmembrane helix</keyword>
<gene>
    <name evidence="2" type="ORF">Apau_1771</name>
</gene>
<dbReference type="EMBL" id="CM001022">
    <property type="protein sequence ID" value="EFQ24187.1"/>
    <property type="molecule type" value="Genomic_DNA"/>
</dbReference>